<dbReference type="InterPro" id="IPR025746">
    <property type="entry name" value="PilX_N_dom"/>
</dbReference>
<keyword evidence="1" id="KW-0472">Membrane</keyword>
<evidence type="ECO:0000259" key="2">
    <source>
        <dbReference type="Pfam" id="PF14341"/>
    </source>
</evidence>
<reference evidence="3 4" key="1">
    <citation type="submission" date="2016-10" db="EMBL/GenBank/DDBJ databases">
        <title>Marinobacter salinus sp. nov., a moderately halophilic bacterium isolated from a tidal flat environment.</title>
        <authorList>
            <person name="Park S.-J."/>
        </authorList>
    </citation>
    <scope>NUCLEOTIDE SEQUENCE [LARGE SCALE GENOMIC DNA]</scope>
    <source>
        <strain evidence="3 4">Hb8</strain>
    </source>
</reference>
<proteinExistence type="predicted"/>
<gene>
    <name evidence="3" type="ORF">BKP64_11760</name>
</gene>
<evidence type="ECO:0000313" key="4">
    <source>
        <dbReference type="Proteomes" id="UP000177445"/>
    </source>
</evidence>
<dbReference type="AlphaFoldDB" id="A0A1D9GN03"/>
<feature type="domain" description="Type 4 fimbrial biogenesis protein PilX N-terminal" evidence="2">
    <location>
        <begin position="11"/>
        <end position="59"/>
    </location>
</feature>
<keyword evidence="1" id="KW-1133">Transmembrane helix</keyword>
<dbReference type="EMBL" id="CP017715">
    <property type="protein sequence ID" value="AOY88790.1"/>
    <property type="molecule type" value="Genomic_DNA"/>
</dbReference>
<evidence type="ECO:0000313" key="3">
    <source>
        <dbReference type="EMBL" id="AOY88790.1"/>
    </source>
</evidence>
<dbReference type="STRING" id="1874317.BKP64_11760"/>
<dbReference type="RefSeq" id="WP_070970189.1">
    <property type="nucleotide sequence ID" value="NZ_CP017715.1"/>
</dbReference>
<dbReference type="Pfam" id="PF14341">
    <property type="entry name" value="PilX_N"/>
    <property type="match status" value="1"/>
</dbReference>
<dbReference type="Proteomes" id="UP000177445">
    <property type="component" value="Chromosome"/>
</dbReference>
<accession>A0A1D9GN03</accession>
<protein>
    <submittedName>
        <fullName evidence="3">PilX protein</fullName>
    </submittedName>
</protein>
<name>A0A1D9GN03_9GAMM</name>
<dbReference type="KEGG" id="msq:BKP64_11760"/>
<dbReference type="OrthoDB" id="6367398at2"/>
<sequence>MTELKAGRQERGAVLIVSLVVLLVLTLIGVAGMNTSVMQERMAVNAQNSNRTFQAAESSASALTERLIGNDLSLLRESMQSADNMSSSVNFTVDAGNGVAGTYQARYLGEIIAGSGSSLDANESSTALDGYRYELSGTATMAGTGATSTVFKGIEYY</sequence>
<keyword evidence="4" id="KW-1185">Reference proteome</keyword>
<evidence type="ECO:0000256" key="1">
    <source>
        <dbReference type="SAM" id="Phobius"/>
    </source>
</evidence>
<organism evidence="3 4">
    <name type="scientific">Marinobacter salinus</name>
    <dbReference type="NCBI Taxonomy" id="1874317"/>
    <lineage>
        <taxon>Bacteria</taxon>
        <taxon>Pseudomonadati</taxon>
        <taxon>Pseudomonadota</taxon>
        <taxon>Gammaproteobacteria</taxon>
        <taxon>Pseudomonadales</taxon>
        <taxon>Marinobacteraceae</taxon>
        <taxon>Marinobacter</taxon>
    </lineage>
</organism>
<feature type="transmembrane region" description="Helical" evidence="1">
    <location>
        <begin position="12"/>
        <end position="33"/>
    </location>
</feature>
<keyword evidence="1" id="KW-0812">Transmembrane</keyword>